<sequence length="87" mass="9908">MRRSQNTSLLDSWLLKILSSFQTKVSKGEQHSTGSKHLCMPLKRHTTNEQKNSFQCSNMETLVEKEYSFFQQLIGLSGLPTLLGFSV</sequence>
<protein>
    <submittedName>
        <fullName evidence="1">Uncharacterized protein</fullName>
    </submittedName>
</protein>
<organism evidence="1">
    <name type="scientific">Cucumis melo</name>
    <name type="common">Muskmelon</name>
    <dbReference type="NCBI Taxonomy" id="3656"/>
    <lineage>
        <taxon>Eukaryota</taxon>
        <taxon>Viridiplantae</taxon>
        <taxon>Streptophyta</taxon>
        <taxon>Embryophyta</taxon>
        <taxon>Tracheophyta</taxon>
        <taxon>Spermatophyta</taxon>
        <taxon>Magnoliopsida</taxon>
        <taxon>eudicotyledons</taxon>
        <taxon>Gunneridae</taxon>
        <taxon>Pentapetalae</taxon>
        <taxon>rosids</taxon>
        <taxon>fabids</taxon>
        <taxon>Cucurbitales</taxon>
        <taxon>Cucurbitaceae</taxon>
        <taxon>Benincaseae</taxon>
        <taxon>Cucumis</taxon>
    </lineage>
</organism>
<dbReference type="EnsemblPlants" id="MELO3C030312.2.1">
    <property type="protein sequence ID" value="MELO3C030312.2.1"/>
    <property type="gene ID" value="MELO3C030312.2"/>
</dbReference>
<evidence type="ECO:0000313" key="1">
    <source>
        <dbReference type="EnsemblPlants" id="MELO3C030312.2.1"/>
    </source>
</evidence>
<dbReference type="Gramene" id="MELO3C030312.2.1">
    <property type="protein sequence ID" value="MELO3C030312.2.1"/>
    <property type="gene ID" value="MELO3C030312.2"/>
</dbReference>
<reference evidence="1" key="1">
    <citation type="submission" date="2023-03" db="UniProtKB">
        <authorList>
            <consortium name="EnsemblPlants"/>
        </authorList>
    </citation>
    <scope>IDENTIFICATION</scope>
</reference>
<proteinExistence type="predicted"/>
<name>A0A9I9E8P7_CUCME</name>
<dbReference type="AlphaFoldDB" id="A0A9I9E8P7"/>
<accession>A0A9I9E8P7</accession>